<evidence type="ECO:0000313" key="4">
    <source>
        <dbReference type="Proteomes" id="UP000272003"/>
    </source>
</evidence>
<feature type="domain" description="Competence protein CoiA-like N-terminal" evidence="2">
    <location>
        <begin position="14"/>
        <end position="51"/>
    </location>
</feature>
<protein>
    <recommendedName>
        <fullName evidence="5">Competence protein CoiA</fullName>
    </recommendedName>
</protein>
<reference evidence="3 4" key="1">
    <citation type="submission" date="2018-09" db="EMBL/GenBank/DDBJ databases">
        <title>Genome sequencing of strain BHWM-4.</title>
        <authorList>
            <person name="Heo J."/>
            <person name="Kim S.-J."/>
            <person name="Kwon S.-W."/>
        </authorList>
    </citation>
    <scope>NUCLEOTIDE SEQUENCE [LARGE SCALE GENOMIC DNA]</scope>
    <source>
        <strain evidence="3 4">BHWM-4</strain>
    </source>
</reference>
<dbReference type="EMBL" id="CP032626">
    <property type="protein sequence ID" value="AYF92414.1"/>
    <property type="molecule type" value="Genomic_DNA"/>
</dbReference>
<dbReference type="InterPro" id="IPR057253">
    <property type="entry name" value="CoiA-like_N"/>
</dbReference>
<dbReference type="RefSeq" id="WP_120784182.1">
    <property type="nucleotide sequence ID" value="NZ_CP032626.1"/>
</dbReference>
<keyword evidence="4" id="KW-1185">Reference proteome</keyword>
<dbReference type="AlphaFoldDB" id="A0A387AP12"/>
<dbReference type="Pfam" id="PF06054">
    <property type="entry name" value="CoiA_nuc"/>
    <property type="match status" value="1"/>
</dbReference>
<proteinExistence type="predicted"/>
<gene>
    <name evidence="3" type="ORF">D7I45_02505</name>
</gene>
<evidence type="ECO:0000259" key="1">
    <source>
        <dbReference type="Pfam" id="PF06054"/>
    </source>
</evidence>
<dbReference type="KEGG" id="abom:D7I45_02505"/>
<sequence>MLTAYYNGEIVYAQQAANKNVYLCPACMQQVILRKGNLKIPHFAHMKNSDCINQQDGETNEHLNGKQQMIEFINPHPAKLEVYLKEINQRPDILMGNLAIEFQCSPIGVKRLTQRINGYQDMKMRSLWILGSNYRKKFCSTSMNKFFYYIKGWGFCMFFWNTHNHDLEMRFNCQFVNSKLRYQKMFFYTWDEFIHKLKFPPKNLSYGHNIDNLLKELTNIRNKIFYHDKFALKLQNLCYSKGHDIAAAPLVCHFQNCTTPVVGRKYLYWKILILNYLDNDLQVEQLYKKSIELLKISESYPLIKNVDKFKRQAFSDFLADLCKRGYIIIKENNIYVKKYPAWFHDYYQKIQYIIMKV</sequence>
<dbReference type="Pfam" id="PF25164">
    <property type="entry name" value="CoiA_N"/>
    <property type="match status" value="1"/>
</dbReference>
<dbReference type="Proteomes" id="UP000272003">
    <property type="component" value="Chromosome"/>
</dbReference>
<dbReference type="OrthoDB" id="3784230at2"/>
<organism evidence="3 4">
    <name type="scientific">Apilactobacillus bombintestini</name>
    <dbReference type="NCBI Taxonomy" id="2419772"/>
    <lineage>
        <taxon>Bacteria</taxon>
        <taxon>Bacillati</taxon>
        <taxon>Bacillota</taxon>
        <taxon>Bacilli</taxon>
        <taxon>Lactobacillales</taxon>
        <taxon>Lactobacillaceae</taxon>
        <taxon>Apilactobacillus</taxon>
    </lineage>
</organism>
<feature type="domain" description="Competence protein CoiA nuclease-like" evidence="1">
    <location>
        <begin position="58"/>
        <end position="188"/>
    </location>
</feature>
<name>A0A387AP12_9LACO</name>
<evidence type="ECO:0008006" key="5">
    <source>
        <dbReference type="Google" id="ProtNLM"/>
    </source>
</evidence>
<dbReference type="InterPro" id="IPR010330">
    <property type="entry name" value="CoiA_nuc"/>
</dbReference>
<accession>A0A387AP12</accession>
<evidence type="ECO:0000259" key="2">
    <source>
        <dbReference type="Pfam" id="PF25164"/>
    </source>
</evidence>
<evidence type="ECO:0000313" key="3">
    <source>
        <dbReference type="EMBL" id="AYF92414.1"/>
    </source>
</evidence>